<protein>
    <recommendedName>
        <fullName evidence="9">Ribonuclease Z</fullName>
        <shortName evidence="9">RNase Z</shortName>
        <ecNumber evidence="9">3.1.26.11</ecNumber>
    </recommendedName>
    <alternativeName>
        <fullName evidence="9">tRNA 3 endonuclease</fullName>
    </alternativeName>
    <alternativeName>
        <fullName evidence="9">tRNase Z</fullName>
    </alternativeName>
</protein>
<name>A0A497ETA0_9CREN</name>
<dbReference type="GO" id="GO:0042781">
    <property type="term" value="F:3'-tRNA processing endoribonuclease activity"/>
    <property type="evidence" value="ECO:0007669"/>
    <property type="project" value="UniProtKB-UniRule"/>
</dbReference>
<feature type="active site" description="Proton acceptor" evidence="9">
    <location>
        <position position="66"/>
    </location>
</feature>
<evidence type="ECO:0000256" key="4">
    <source>
        <dbReference type="ARBA" id="ARBA00022722"/>
    </source>
</evidence>
<evidence type="ECO:0000313" key="13">
    <source>
        <dbReference type="Proteomes" id="UP000272051"/>
    </source>
</evidence>
<comment type="cofactor">
    <cofactor evidence="9">
        <name>Zn(2+)</name>
        <dbReference type="ChEBI" id="CHEBI:29105"/>
    </cofactor>
    <text evidence="9">Binds 2 Zn(2+) ions.</text>
</comment>
<keyword evidence="5 9" id="KW-0479">Metal-binding</keyword>
<dbReference type="Proteomes" id="UP000278475">
    <property type="component" value="Unassembled WGS sequence"/>
</dbReference>
<keyword evidence="8 9" id="KW-0862">Zinc</keyword>
<keyword evidence="3 9" id="KW-0819">tRNA processing</keyword>
<dbReference type="SUPFAM" id="SSF56281">
    <property type="entry name" value="Metallo-hydrolase/oxidoreductase"/>
    <property type="match status" value="1"/>
</dbReference>
<dbReference type="PANTHER" id="PTHR46018:SF2">
    <property type="entry name" value="ZINC PHOSPHODIESTERASE ELAC PROTEIN 1"/>
    <property type="match status" value="1"/>
</dbReference>
<evidence type="ECO:0000313" key="11">
    <source>
        <dbReference type="EMBL" id="RLE49598.1"/>
    </source>
</evidence>
<accession>A0A497ETA0</accession>
<dbReference type="InterPro" id="IPR001279">
    <property type="entry name" value="Metallo-B-lactamas"/>
</dbReference>
<feature type="binding site" evidence="9">
    <location>
        <position position="66"/>
    </location>
    <ligand>
        <name>Zn(2+)</name>
        <dbReference type="ChEBI" id="CHEBI:29105"/>
        <label>2</label>
        <note>catalytic</note>
    </ligand>
</feature>
<dbReference type="PANTHER" id="PTHR46018">
    <property type="entry name" value="ZINC PHOSPHODIESTERASE ELAC PROTEIN 1"/>
    <property type="match status" value="1"/>
</dbReference>
<gene>
    <name evidence="9 12" type="primary">rnz</name>
    <name evidence="11" type="ORF">DRJ31_04290</name>
    <name evidence="12" type="ORF">DRJ33_07550</name>
</gene>
<evidence type="ECO:0000256" key="8">
    <source>
        <dbReference type="ARBA" id="ARBA00022833"/>
    </source>
</evidence>
<evidence type="ECO:0000256" key="7">
    <source>
        <dbReference type="ARBA" id="ARBA00022801"/>
    </source>
</evidence>
<dbReference type="GO" id="GO:0008270">
    <property type="term" value="F:zinc ion binding"/>
    <property type="evidence" value="ECO:0007669"/>
    <property type="project" value="UniProtKB-UniRule"/>
</dbReference>
<comment type="subunit">
    <text evidence="2 9">Homodimer.</text>
</comment>
<comment type="caution">
    <text evidence="12">The sequence shown here is derived from an EMBL/GenBank/DDBJ whole genome shotgun (WGS) entry which is preliminary data.</text>
</comment>
<evidence type="ECO:0000256" key="9">
    <source>
        <dbReference type="HAMAP-Rule" id="MF_01818"/>
    </source>
</evidence>
<dbReference type="Proteomes" id="UP000272051">
    <property type="component" value="Unassembled WGS sequence"/>
</dbReference>
<feature type="binding site" evidence="9">
    <location>
        <position position="268"/>
    </location>
    <ligand>
        <name>Zn(2+)</name>
        <dbReference type="ChEBI" id="CHEBI:29105"/>
        <label>2</label>
        <note>catalytic</note>
    </ligand>
</feature>
<dbReference type="InterPro" id="IPR013471">
    <property type="entry name" value="RNase_Z/BN"/>
</dbReference>
<dbReference type="HAMAP" id="MF_01818">
    <property type="entry name" value="RNase_Z_BN"/>
    <property type="match status" value="1"/>
</dbReference>
<proteinExistence type="inferred from homology"/>
<comment type="catalytic activity">
    <reaction evidence="1 9">
        <text>Endonucleolytic cleavage of RNA, removing extra 3' nucleotides from tRNA precursor, generating 3' termini of tRNAs. A 3'-hydroxy group is left at the tRNA terminus and a 5'-phosphoryl group is left at the trailer molecule.</text>
        <dbReference type="EC" id="3.1.26.11"/>
    </reaction>
</comment>
<evidence type="ECO:0000256" key="2">
    <source>
        <dbReference type="ARBA" id="ARBA00011738"/>
    </source>
</evidence>
<evidence type="ECO:0000259" key="10">
    <source>
        <dbReference type="Pfam" id="PF12706"/>
    </source>
</evidence>
<dbReference type="EC" id="3.1.26.11" evidence="9"/>
<feature type="binding site" evidence="9">
    <location>
        <position position="64"/>
    </location>
    <ligand>
        <name>Zn(2+)</name>
        <dbReference type="ChEBI" id="CHEBI:29105"/>
        <label>1</label>
        <note>catalytic</note>
    </ligand>
</feature>
<dbReference type="CDD" id="cd07717">
    <property type="entry name" value="RNaseZ_ZiPD-like_MBL-fold"/>
    <property type="match status" value="1"/>
</dbReference>
<feature type="binding site" evidence="9">
    <location>
        <position position="210"/>
    </location>
    <ligand>
        <name>Zn(2+)</name>
        <dbReference type="ChEBI" id="CHEBI:29105"/>
        <label>1</label>
        <note>catalytic</note>
    </ligand>
</feature>
<dbReference type="GO" id="GO:0042802">
    <property type="term" value="F:identical protein binding"/>
    <property type="evidence" value="ECO:0007669"/>
    <property type="project" value="UniProtKB-ARBA"/>
</dbReference>
<evidence type="ECO:0000256" key="5">
    <source>
        <dbReference type="ARBA" id="ARBA00022723"/>
    </source>
</evidence>
<feature type="binding site" evidence="9">
    <location>
        <position position="210"/>
    </location>
    <ligand>
        <name>Zn(2+)</name>
        <dbReference type="ChEBI" id="CHEBI:29105"/>
        <label>2</label>
        <note>catalytic</note>
    </ligand>
</feature>
<evidence type="ECO:0000256" key="6">
    <source>
        <dbReference type="ARBA" id="ARBA00022759"/>
    </source>
</evidence>
<reference evidence="13 14" key="1">
    <citation type="submission" date="2018-06" db="EMBL/GenBank/DDBJ databases">
        <title>Extensive metabolic versatility and redundancy in microbially diverse, dynamic hydrothermal sediments.</title>
        <authorList>
            <person name="Dombrowski N."/>
            <person name="Teske A."/>
            <person name="Baker B.J."/>
        </authorList>
    </citation>
    <scope>NUCLEOTIDE SEQUENCE [LARGE SCALE GENOMIC DNA]</scope>
    <source>
        <strain evidence="12">B34_G17</strain>
        <strain evidence="11">B66_G16</strain>
    </source>
</reference>
<feature type="binding site" evidence="9">
    <location>
        <position position="62"/>
    </location>
    <ligand>
        <name>Zn(2+)</name>
        <dbReference type="ChEBI" id="CHEBI:29105"/>
        <label>1</label>
        <note>catalytic</note>
    </ligand>
</feature>
<feature type="binding site" evidence="9">
    <location>
        <position position="67"/>
    </location>
    <ligand>
        <name>Zn(2+)</name>
        <dbReference type="ChEBI" id="CHEBI:29105"/>
        <label>2</label>
        <note>catalytic</note>
    </ligand>
</feature>
<evidence type="ECO:0000256" key="1">
    <source>
        <dbReference type="ARBA" id="ARBA00000402"/>
    </source>
</evidence>
<feature type="binding site" evidence="9">
    <location>
        <position position="139"/>
    </location>
    <ligand>
        <name>Zn(2+)</name>
        <dbReference type="ChEBI" id="CHEBI:29105"/>
        <label>1</label>
        <note>catalytic</note>
    </ligand>
</feature>
<keyword evidence="4 9" id="KW-0540">Nuclease</keyword>
<dbReference type="AlphaFoldDB" id="A0A497ETA0"/>
<comment type="similarity">
    <text evidence="9">Belongs to the RNase Z family.</text>
</comment>
<dbReference type="FunFam" id="3.60.15.10:FF:000002">
    <property type="entry name" value="Ribonuclease Z"/>
    <property type="match status" value="1"/>
</dbReference>
<dbReference type="Pfam" id="PF12706">
    <property type="entry name" value="Lactamase_B_2"/>
    <property type="match status" value="1"/>
</dbReference>
<comment type="function">
    <text evidence="9">Zinc phosphodiesterase, which displays some tRNA 3'-processing endonuclease activity. Probably involved in tRNA maturation, by removing a 3'-trailer from precursor tRNA.</text>
</comment>
<dbReference type="Gene3D" id="3.60.15.10">
    <property type="entry name" value="Ribonuclease Z/Hydroxyacylglutathione hydrolase-like"/>
    <property type="match status" value="1"/>
</dbReference>
<evidence type="ECO:0000313" key="12">
    <source>
        <dbReference type="EMBL" id="RLE50262.1"/>
    </source>
</evidence>
<dbReference type="Pfam" id="PF23023">
    <property type="entry name" value="Anti-Pycsar_Apyc1"/>
    <property type="match status" value="1"/>
</dbReference>
<dbReference type="EMBL" id="QMQX01000176">
    <property type="protein sequence ID" value="RLE50262.1"/>
    <property type="molecule type" value="Genomic_DNA"/>
</dbReference>
<keyword evidence="6 9" id="KW-0255">Endonuclease</keyword>
<keyword evidence="7 9" id="KW-0378">Hydrolase</keyword>
<dbReference type="InterPro" id="IPR036866">
    <property type="entry name" value="RibonucZ/Hydroxyglut_hydro"/>
</dbReference>
<organism evidence="12 13">
    <name type="scientific">Thermoproteota archaeon</name>
    <dbReference type="NCBI Taxonomy" id="2056631"/>
    <lineage>
        <taxon>Archaea</taxon>
        <taxon>Thermoproteota</taxon>
    </lineage>
</organism>
<dbReference type="NCBIfam" id="NF000801">
    <property type="entry name" value="PRK00055.1-3"/>
    <property type="match status" value="1"/>
</dbReference>
<evidence type="ECO:0000313" key="14">
    <source>
        <dbReference type="Proteomes" id="UP000278475"/>
    </source>
</evidence>
<evidence type="ECO:0000256" key="3">
    <source>
        <dbReference type="ARBA" id="ARBA00022694"/>
    </source>
</evidence>
<dbReference type="EMBL" id="QMQV01000029">
    <property type="protein sequence ID" value="RLE49598.1"/>
    <property type="molecule type" value="Genomic_DNA"/>
</dbReference>
<sequence length="304" mass="33171">MSIKVIPLGTAGGVPTVDRSLPSIALIRKGETLLFDCGEGTQRQMIKAGISPCGRMKIFITHLHGDHVVGLFGLLQTMNLLNRDKELNVYGPEGLSGLIKGVLSNIAAEPKFELKVHEVDEGIVCEESEYVVKAVWAEHSKPNLAYALIEKEYPGKFHPEKAKELGIPEGPLWAKLKRGEAIVLKDGRVIKPEQVVGPPRPGIKIVYTGDTAPCDSIVKLSEGADLLIHEATFDSSLLAKAIEDKHSTAAQAAEIALKAGVKKLLLTHISARYQEAKILEEEARKIFPEVEVARDLAVYEVIKH</sequence>
<feature type="domain" description="Metallo-beta-lactamase" evidence="10">
    <location>
        <begin position="200"/>
        <end position="269"/>
    </location>
</feature>
<dbReference type="NCBIfam" id="TIGR02651">
    <property type="entry name" value="RNase_Z"/>
    <property type="match status" value="1"/>
</dbReference>